<evidence type="ECO:0000313" key="3">
    <source>
        <dbReference type="EMBL" id="NMH65528.1"/>
    </source>
</evidence>
<evidence type="ECO:0000313" key="4">
    <source>
        <dbReference type="Proteomes" id="UP000737113"/>
    </source>
</evidence>
<sequence length="210" mass="22519">MYKMALLPLVLLMGGCAGHDTAMVATPGLTLAAVLPPQGAINYLAERIVNDLVLHNTGLGQDQPLLVTTPVMVDDLMQTNALALQLQQGFVGALQQREFSLVDQNVAQMLSVTPQGDFILSRDWQKLPQDLQVEHLLVTTLSAAVNGMVINSRIVELGTGRVLSSSQSFVSQAELPDYLQPAERVVSRQGLLYLNAAAAQGMVTVTGEVQ</sequence>
<dbReference type="PIRSF" id="PIRSF028688">
    <property type="entry name" value="UCP_imp_028688"/>
    <property type="match status" value="1"/>
</dbReference>
<feature type="chain" id="PRO_5037053357" description="FlgO domain-containing protein" evidence="1">
    <location>
        <begin position="23"/>
        <end position="210"/>
    </location>
</feature>
<dbReference type="EMBL" id="JAAXYH010000006">
    <property type="protein sequence ID" value="NMH65528.1"/>
    <property type="molecule type" value="Genomic_DNA"/>
</dbReference>
<evidence type="ECO:0000259" key="2">
    <source>
        <dbReference type="Pfam" id="PF17680"/>
    </source>
</evidence>
<keyword evidence="1" id="KW-0732">Signal</keyword>
<dbReference type="RefSeq" id="WP_169564226.1">
    <property type="nucleotide sequence ID" value="NZ_JAAXYH010000006.1"/>
</dbReference>
<evidence type="ECO:0000256" key="1">
    <source>
        <dbReference type="SAM" id="SignalP"/>
    </source>
</evidence>
<feature type="domain" description="FlgO" evidence="2">
    <location>
        <begin position="47"/>
        <end position="172"/>
    </location>
</feature>
<dbReference type="Proteomes" id="UP000737113">
    <property type="component" value="Unassembled WGS sequence"/>
</dbReference>
<comment type="caution">
    <text evidence="3">The sequence shown here is derived from an EMBL/GenBank/DDBJ whole genome shotgun (WGS) entry which is preliminary data.</text>
</comment>
<dbReference type="InterPro" id="IPR014549">
    <property type="entry name" value="FlgO"/>
</dbReference>
<organism evidence="3 4">
    <name type="scientific">Shewanella salipaludis</name>
    <dbReference type="NCBI Taxonomy" id="2723052"/>
    <lineage>
        <taxon>Bacteria</taxon>
        <taxon>Pseudomonadati</taxon>
        <taxon>Pseudomonadota</taxon>
        <taxon>Gammaproteobacteria</taxon>
        <taxon>Alteromonadales</taxon>
        <taxon>Shewanellaceae</taxon>
        <taxon>Shewanella</taxon>
    </lineage>
</organism>
<dbReference type="AlphaFoldDB" id="A0A972JIX0"/>
<gene>
    <name evidence="3" type="ORF">HC757_10130</name>
</gene>
<dbReference type="PROSITE" id="PS51257">
    <property type="entry name" value="PROKAR_LIPOPROTEIN"/>
    <property type="match status" value="1"/>
</dbReference>
<keyword evidence="4" id="KW-1185">Reference proteome</keyword>
<reference evidence="3" key="1">
    <citation type="submission" date="2020-04" db="EMBL/GenBank/DDBJ databases">
        <title>Description of Shewanella salipaludis sp. nov., isolated from a salt marsh.</title>
        <authorList>
            <person name="Park S."/>
            <person name="Yoon J.-H."/>
        </authorList>
    </citation>
    <scope>NUCLEOTIDE SEQUENCE</scope>
    <source>
        <strain evidence="3">SHSM-M6</strain>
    </source>
</reference>
<dbReference type="InterPro" id="IPR041215">
    <property type="entry name" value="FlgO_dom"/>
</dbReference>
<protein>
    <recommendedName>
        <fullName evidence="2">FlgO domain-containing protein</fullName>
    </recommendedName>
</protein>
<dbReference type="Pfam" id="PF17680">
    <property type="entry name" value="FlgO"/>
    <property type="match status" value="1"/>
</dbReference>
<name>A0A972JIX0_9GAMM</name>
<feature type="signal peptide" evidence="1">
    <location>
        <begin position="1"/>
        <end position="22"/>
    </location>
</feature>
<accession>A0A972JIX0</accession>
<proteinExistence type="predicted"/>